<keyword evidence="1" id="KW-0472">Membrane</keyword>
<feature type="transmembrane region" description="Helical" evidence="1">
    <location>
        <begin position="53"/>
        <end position="74"/>
    </location>
</feature>
<sequence>MSEYIKILDFFKSCLYNSYKNRKSDIIKNFLKTTFLVLRLTITKINFSTNLIIIIHIQRYSFFLKALILIFFIFRVENFTRTFCLIKNDFQTIIIINNSFYFFKTFKSNRIKQKKSILKYNLKKNHILSNKNSYKYRFFHKNYLEKKKTISFY</sequence>
<gene>
    <name evidence="2" type="primary">orf153</name>
</gene>
<protein>
    <submittedName>
        <fullName evidence="2">Uncharacterized protein</fullName>
    </submittedName>
</protein>
<dbReference type="Proteomes" id="UP000242167">
    <property type="component" value="Nucleomorph 3"/>
</dbReference>
<keyword evidence="2" id="KW-0542">Nucleomorph</keyword>
<feature type="transmembrane region" description="Helical" evidence="1">
    <location>
        <begin position="30"/>
        <end position="47"/>
    </location>
</feature>
<geneLocation type="nucleomorph" evidence="2"/>
<evidence type="ECO:0000256" key="1">
    <source>
        <dbReference type="SAM" id="Phobius"/>
    </source>
</evidence>
<name>Q98S42_GUITH</name>
<reference evidence="2 3" key="1">
    <citation type="journal article" date="2001" name="Nature">
        <title>The highly reduced genome of an enslaved algal nucleus.</title>
        <authorList>
            <person name="Douglas S."/>
            <person name="Zauner S."/>
            <person name="Fraunholz M."/>
            <person name="Beaton M."/>
            <person name="Penny S."/>
            <person name="Deng L."/>
            <person name="Wu X."/>
            <person name="Reith M."/>
            <person name="Cavalier-Smith T."/>
            <person name="Maier U."/>
        </authorList>
    </citation>
    <scope>NUCLEOTIDE SEQUENCE [LARGE SCALE GENOMIC DNA]</scope>
</reference>
<dbReference type="RefSeq" id="XP_001713432.1">
    <property type="nucleotide sequence ID" value="XM_001713380.1"/>
</dbReference>
<dbReference type="EMBL" id="AF083031">
    <property type="protein sequence ID" value="AAK39741.1"/>
    <property type="molecule type" value="Genomic_DNA"/>
</dbReference>
<keyword evidence="1" id="KW-0812">Transmembrane</keyword>
<keyword evidence="1" id="KW-1133">Transmembrane helix</keyword>
<evidence type="ECO:0000313" key="2">
    <source>
        <dbReference type="EMBL" id="AAK39741.1"/>
    </source>
</evidence>
<dbReference type="GeneID" id="857214"/>
<accession>Q98S42</accession>
<dbReference type="AlphaFoldDB" id="Q98S42"/>
<proteinExistence type="predicted"/>
<organism evidence="2 3">
    <name type="scientific">Guillardia theta</name>
    <name type="common">Cryptophyte</name>
    <name type="synonym">Cryptomonas phi</name>
    <dbReference type="NCBI Taxonomy" id="55529"/>
    <lineage>
        <taxon>Eukaryota</taxon>
        <taxon>Cryptophyceae</taxon>
        <taxon>Pyrenomonadales</taxon>
        <taxon>Geminigeraceae</taxon>
        <taxon>Guillardia</taxon>
    </lineage>
</organism>
<evidence type="ECO:0000313" key="3">
    <source>
        <dbReference type="Proteomes" id="UP000242167"/>
    </source>
</evidence>
<dbReference type="PIR" id="B90131">
    <property type="entry name" value="B90131"/>
</dbReference>